<sequence>MATQTEQTVREVTPDGGVVVGDDGSAGAAGAVRFALAEAERRGTALHVIRAWTISSAVRPDGLPINVTPSLLELEEATRTAEETRIAKLLGETTVPVEVHAVYSPSAQSLIHASATADVVVVGSRGRGGFATLVLGSVAEQVVRHASCPVIVTRKAVEA</sequence>
<dbReference type="EMBL" id="BAAALG010000002">
    <property type="protein sequence ID" value="GAA1094252.1"/>
    <property type="molecule type" value="Genomic_DNA"/>
</dbReference>
<dbReference type="InterPro" id="IPR006015">
    <property type="entry name" value="Universal_stress_UspA"/>
</dbReference>
<dbReference type="Gene3D" id="3.40.50.620">
    <property type="entry name" value="HUPs"/>
    <property type="match status" value="1"/>
</dbReference>
<dbReference type="Pfam" id="PF00582">
    <property type="entry name" value="Usp"/>
    <property type="match status" value="1"/>
</dbReference>
<feature type="region of interest" description="Disordered" evidence="2">
    <location>
        <begin position="1"/>
        <end position="21"/>
    </location>
</feature>
<evidence type="ECO:0000256" key="1">
    <source>
        <dbReference type="ARBA" id="ARBA00008791"/>
    </source>
</evidence>
<dbReference type="PRINTS" id="PR01438">
    <property type="entry name" value="UNVRSLSTRESS"/>
</dbReference>
<reference evidence="4 5" key="1">
    <citation type="journal article" date="2019" name="Int. J. Syst. Evol. Microbiol.">
        <title>The Global Catalogue of Microorganisms (GCM) 10K type strain sequencing project: providing services to taxonomists for standard genome sequencing and annotation.</title>
        <authorList>
            <consortium name="The Broad Institute Genomics Platform"/>
            <consortium name="The Broad Institute Genome Sequencing Center for Infectious Disease"/>
            <person name="Wu L."/>
            <person name="Ma J."/>
        </authorList>
    </citation>
    <scope>NUCLEOTIDE SEQUENCE [LARGE SCALE GENOMIC DNA]</scope>
    <source>
        <strain evidence="4 5">JCM 13008</strain>
    </source>
</reference>
<dbReference type="PANTHER" id="PTHR46268:SF6">
    <property type="entry name" value="UNIVERSAL STRESS PROTEIN UP12"/>
    <property type="match status" value="1"/>
</dbReference>
<gene>
    <name evidence="4" type="ORF">GCM10009668_07490</name>
</gene>
<dbReference type="Proteomes" id="UP001501581">
    <property type="component" value="Unassembled WGS sequence"/>
</dbReference>
<organism evidence="4 5">
    <name type="scientific">Nocardioides dubius</name>
    <dbReference type="NCBI Taxonomy" id="317019"/>
    <lineage>
        <taxon>Bacteria</taxon>
        <taxon>Bacillati</taxon>
        <taxon>Actinomycetota</taxon>
        <taxon>Actinomycetes</taxon>
        <taxon>Propionibacteriales</taxon>
        <taxon>Nocardioidaceae</taxon>
        <taxon>Nocardioides</taxon>
    </lineage>
</organism>
<comment type="similarity">
    <text evidence="1">Belongs to the universal stress protein A family.</text>
</comment>
<evidence type="ECO:0000259" key="3">
    <source>
        <dbReference type="Pfam" id="PF00582"/>
    </source>
</evidence>
<evidence type="ECO:0000313" key="5">
    <source>
        <dbReference type="Proteomes" id="UP001501581"/>
    </source>
</evidence>
<protein>
    <recommendedName>
        <fullName evidence="3">UspA domain-containing protein</fullName>
    </recommendedName>
</protein>
<name>A0ABN1TP12_9ACTN</name>
<comment type="caution">
    <text evidence="4">The sequence shown here is derived from an EMBL/GenBank/DDBJ whole genome shotgun (WGS) entry which is preliminary data.</text>
</comment>
<proteinExistence type="inferred from homology"/>
<dbReference type="PANTHER" id="PTHR46268">
    <property type="entry name" value="STRESS RESPONSE PROTEIN NHAX"/>
    <property type="match status" value="1"/>
</dbReference>
<dbReference type="RefSeq" id="WP_343991498.1">
    <property type="nucleotide sequence ID" value="NZ_BAAALG010000002.1"/>
</dbReference>
<dbReference type="InterPro" id="IPR006016">
    <property type="entry name" value="UspA"/>
</dbReference>
<evidence type="ECO:0000313" key="4">
    <source>
        <dbReference type="EMBL" id="GAA1094252.1"/>
    </source>
</evidence>
<keyword evidence="5" id="KW-1185">Reference proteome</keyword>
<dbReference type="InterPro" id="IPR014729">
    <property type="entry name" value="Rossmann-like_a/b/a_fold"/>
</dbReference>
<feature type="domain" description="UspA" evidence="3">
    <location>
        <begin position="18"/>
        <end position="154"/>
    </location>
</feature>
<evidence type="ECO:0000256" key="2">
    <source>
        <dbReference type="SAM" id="MobiDB-lite"/>
    </source>
</evidence>
<dbReference type="SUPFAM" id="SSF52402">
    <property type="entry name" value="Adenine nucleotide alpha hydrolases-like"/>
    <property type="match status" value="1"/>
</dbReference>
<accession>A0ABN1TP12</accession>